<dbReference type="Proteomes" id="UP001177023">
    <property type="component" value="Unassembled WGS sequence"/>
</dbReference>
<gene>
    <name evidence="1" type="ORF">MSPICULIGERA_LOCUS14892</name>
</gene>
<organism evidence="1 2">
    <name type="scientific">Mesorhabditis spiculigera</name>
    <dbReference type="NCBI Taxonomy" id="96644"/>
    <lineage>
        <taxon>Eukaryota</taxon>
        <taxon>Metazoa</taxon>
        <taxon>Ecdysozoa</taxon>
        <taxon>Nematoda</taxon>
        <taxon>Chromadorea</taxon>
        <taxon>Rhabditida</taxon>
        <taxon>Rhabditina</taxon>
        <taxon>Rhabditomorpha</taxon>
        <taxon>Rhabditoidea</taxon>
        <taxon>Rhabditidae</taxon>
        <taxon>Mesorhabditinae</taxon>
        <taxon>Mesorhabditis</taxon>
    </lineage>
</organism>
<evidence type="ECO:0000313" key="2">
    <source>
        <dbReference type="Proteomes" id="UP001177023"/>
    </source>
</evidence>
<feature type="non-terminal residue" evidence="1">
    <location>
        <position position="1"/>
    </location>
</feature>
<accession>A0AA36G213</accession>
<reference evidence="1" key="1">
    <citation type="submission" date="2023-06" db="EMBL/GenBank/DDBJ databases">
        <authorList>
            <person name="Delattre M."/>
        </authorList>
    </citation>
    <scope>NUCLEOTIDE SEQUENCE</scope>
    <source>
        <strain evidence="1">AF72</strain>
    </source>
</reference>
<keyword evidence="2" id="KW-1185">Reference proteome</keyword>
<evidence type="ECO:0000313" key="1">
    <source>
        <dbReference type="EMBL" id="CAJ0576602.1"/>
    </source>
</evidence>
<dbReference type="EMBL" id="CATQJA010002644">
    <property type="protein sequence ID" value="CAJ0576602.1"/>
    <property type="molecule type" value="Genomic_DNA"/>
</dbReference>
<protein>
    <submittedName>
        <fullName evidence="1">Uncharacterized protein</fullName>
    </submittedName>
</protein>
<name>A0AA36G213_9BILA</name>
<comment type="caution">
    <text evidence="1">The sequence shown here is derived from an EMBL/GenBank/DDBJ whole genome shotgun (WGS) entry which is preliminary data.</text>
</comment>
<sequence>MATTYNQMNPLIIAVLIGCGAAFSIEHWVYKRDAVTAVSTRIDAATLAKIETICAALPTAAQSACLAIKDAINSQESAQDRHKLIKQAVQSVRDPAALVALEDAQMKIIGLVPEGN</sequence>
<dbReference type="AlphaFoldDB" id="A0AA36G213"/>
<proteinExistence type="predicted"/>